<evidence type="ECO:0000313" key="1">
    <source>
        <dbReference type="EMBL" id="KAJ4725999.1"/>
    </source>
</evidence>
<dbReference type="Proteomes" id="UP001164539">
    <property type="component" value="Chromosome 2"/>
</dbReference>
<sequence>MTAEGGGGGATNTSRSLQDTPTWALATVCFVFIALSIFIEHLIHRLSNWLKRHRKTALFEAVEKLKSVLIVLGFMSLILTVTQKSISKICISTKVANTMLPCHRSAQIIKTTRALGYDNYQDAVWKDSLEERRLAADTTAVISSDHCTSKGMTSLMSQEGLNQLNIFIFVLAVTQIVYCVLTMALGRAKMKRWKSWEQETQTVEYLAANDPNRFRYTRQTTFARRHMSSCTRTSLQLWTKCFFQQFFSSVAKTDYLTLRHGFISTHLSSTNNSFNFQKYIQRSLEDDFKVVVGISPLMWFLVVIFMLVDVHGWNVYLWVSFIPLAIVLVLGTKLQVIVARMALQLKDQHNVIKGSPIVQPNDNLFWFNQPKFVLTLLHYILFTNAFELAFFVWVTWQYGIRSCYHESISIVVVRVVLAVTVQVVCSYITLPLYALVTQMGSTFKRAVLEEQTANAIRQWHAGVKQKKKQQQDVSQSSPDHYSSRTISTSPEFSSHHLHRHHRTPTLGDIVTLPVKTEINAENNDQEIVQHDEQIEIAHITQTQTCNQQSS</sequence>
<comment type="caution">
    <text evidence="1">The sequence shown here is derived from an EMBL/GenBank/DDBJ whole genome shotgun (WGS) entry which is preliminary data.</text>
</comment>
<name>A0ACC1YSH9_MELAZ</name>
<protein>
    <submittedName>
        <fullName evidence="1">MLO-like protein</fullName>
    </submittedName>
</protein>
<organism evidence="1 2">
    <name type="scientific">Melia azedarach</name>
    <name type="common">Chinaberry tree</name>
    <dbReference type="NCBI Taxonomy" id="155640"/>
    <lineage>
        <taxon>Eukaryota</taxon>
        <taxon>Viridiplantae</taxon>
        <taxon>Streptophyta</taxon>
        <taxon>Embryophyta</taxon>
        <taxon>Tracheophyta</taxon>
        <taxon>Spermatophyta</taxon>
        <taxon>Magnoliopsida</taxon>
        <taxon>eudicotyledons</taxon>
        <taxon>Gunneridae</taxon>
        <taxon>Pentapetalae</taxon>
        <taxon>rosids</taxon>
        <taxon>malvids</taxon>
        <taxon>Sapindales</taxon>
        <taxon>Meliaceae</taxon>
        <taxon>Melia</taxon>
    </lineage>
</organism>
<proteinExistence type="predicted"/>
<evidence type="ECO:0000313" key="2">
    <source>
        <dbReference type="Proteomes" id="UP001164539"/>
    </source>
</evidence>
<keyword evidence="2" id="KW-1185">Reference proteome</keyword>
<accession>A0ACC1YSH9</accession>
<gene>
    <name evidence="1" type="ORF">OWV82_004780</name>
</gene>
<reference evidence="1 2" key="1">
    <citation type="journal article" date="2023" name="Science">
        <title>Complex scaffold remodeling in plant triterpene biosynthesis.</title>
        <authorList>
            <person name="De La Pena R."/>
            <person name="Hodgson H."/>
            <person name="Liu J.C."/>
            <person name="Stephenson M.J."/>
            <person name="Martin A.C."/>
            <person name="Owen C."/>
            <person name="Harkess A."/>
            <person name="Leebens-Mack J."/>
            <person name="Jimenez L.E."/>
            <person name="Osbourn A."/>
            <person name="Sattely E.S."/>
        </authorList>
    </citation>
    <scope>NUCLEOTIDE SEQUENCE [LARGE SCALE GENOMIC DNA]</scope>
    <source>
        <strain evidence="2">cv. JPN11</strain>
        <tissue evidence="1">Leaf</tissue>
    </source>
</reference>
<dbReference type="EMBL" id="CM051395">
    <property type="protein sequence ID" value="KAJ4725999.1"/>
    <property type="molecule type" value="Genomic_DNA"/>
</dbReference>